<organism evidence="11 12">
    <name type="scientific">Candidatus Scatosoma pullistercoris</name>
    <dbReference type="NCBI Taxonomy" id="2840934"/>
    <lineage>
        <taxon>Bacteria</taxon>
        <taxon>Bacillati</taxon>
        <taxon>Bacillota</taxon>
        <taxon>Clostridia</taxon>
        <taxon>Candidatus Scatosoma</taxon>
    </lineage>
</organism>
<evidence type="ECO:0000256" key="7">
    <source>
        <dbReference type="ARBA" id="ARBA00022884"/>
    </source>
</evidence>
<dbReference type="GO" id="GO:0003723">
    <property type="term" value="F:RNA binding"/>
    <property type="evidence" value="ECO:0007669"/>
    <property type="project" value="UniProtKB-UniRule"/>
</dbReference>
<dbReference type="Pfam" id="PF08206">
    <property type="entry name" value="OB_RNB"/>
    <property type="match status" value="1"/>
</dbReference>
<dbReference type="AlphaFoldDB" id="A0A9D1MEQ1"/>
<dbReference type="NCBIfam" id="TIGR02063">
    <property type="entry name" value="RNase_R"/>
    <property type="match status" value="1"/>
</dbReference>
<feature type="domain" description="S1 motif" evidence="10">
    <location>
        <begin position="618"/>
        <end position="697"/>
    </location>
</feature>
<feature type="coiled-coil region" evidence="9">
    <location>
        <begin position="583"/>
        <end position="610"/>
    </location>
</feature>
<evidence type="ECO:0000313" key="11">
    <source>
        <dbReference type="EMBL" id="HIU58907.1"/>
    </source>
</evidence>
<dbReference type="InterPro" id="IPR004476">
    <property type="entry name" value="RNase_II/RNase_R"/>
</dbReference>
<proteinExistence type="inferred from homology"/>
<dbReference type="InterPro" id="IPR012340">
    <property type="entry name" value="NA-bd_OB-fold"/>
</dbReference>
<dbReference type="GO" id="GO:0006402">
    <property type="term" value="P:mRNA catabolic process"/>
    <property type="evidence" value="ECO:0007669"/>
    <property type="project" value="TreeGrafter"/>
</dbReference>
<comment type="catalytic activity">
    <reaction evidence="1 8">
        <text>Exonucleolytic cleavage in the 3'- to 5'-direction to yield nucleoside 5'-phosphates.</text>
        <dbReference type="EC" id="3.1.13.1"/>
    </reaction>
</comment>
<comment type="function">
    <text evidence="8">3'-5' exoribonuclease that releases 5'-nucleoside monophosphates and is involved in maturation of structured RNAs.</text>
</comment>
<dbReference type="PROSITE" id="PS50126">
    <property type="entry name" value="S1"/>
    <property type="match status" value="1"/>
</dbReference>
<evidence type="ECO:0000256" key="9">
    <source>
        <dbReference type="SAM" id="Coils"/>
    </source>
</evidence>
<dbReference type="SMART" id="SM00316">
    <property type="entry name" value="S1"/>
    <property type="match status" value="1"/>
</dbReference>
<dbReference type="InterPro" id="IPR011805">
    <property type="entry name" value="RNase_R"/>
</dbReference>
<keyword evidence="5 8" id="KW-0378">Hydrolase</keyword>
<comment type="subcellular location">
    <subcellularLocation>
        <location evidence="2 8">Cytoplasm</location>
    </subcellularLocation>
</comment>
<evidence type="ECO:0000256" key="6">
    <source>
        <dbReference type="ARBA" id="ARBA00022839"/>
    </source>
</evidence>
<evidence type="ECO:0000256" key="4">
    <source>
        <dbReference type="ARBA" id="ARBA00022722"/>
    </source>
</evidence>
<dbReference type="Pfam" id="PF00575">
    <property type="entry name" value="S1"/>
    <property type="match status" value="1"/>
</dbReference>
<accession>A0A9D1MEQ1</accession>
<evidence type="ECO:0000313" key="12">
    <source>
        <dbReference type="Proteomes" id="UP000824081"/>
    </source>
</evidence>
<dbReference type="PANTHER" id="PTHR23355">
    <property type="entry name" value="RIBONUCLEASE"/>
    <property type="match status" value="1"/>
</dbReference>
<dbReference type="CDD" id="cd04471">
    <property type="entry name" value="S1_RNase_R"/>
    <property type="match status" value="1"/>
</dbReference>
<comment type="caution">
    <text evidence="11">The sequence shown here is derived from an EMBL/GenBank/DDBJ whole genome shotgun (WGS) entry which is preliminary data.</text>
</comment>
<keyword evidence="6 8" id="KW-0269">Exonuclease</keyword>
<dbReference type="InterPro" id="IPR011129">
    <property type="entry name" value="CSD"/>
</dbReference>
<evidence type="ECO:0000256" key="2">
    <source>
        <dbReference type="ARBA" id="ARBA00004496"/>
    </source>
</evidence>
<keyword evidence="7 8" id="KW-0694">RNA-binding</keyword>
<evidence type="ECO:0000259" key="10">
    <source>
        <dbReference type="PROSITE" id="PS50126"/>
    </source>
</evidence>
<keyword evidence="4 8" id="KW-0540">Nuclease</keyword>
<dbReference type="Pfam" id="PF00773">
    <property type="entry name" value="RNB"/>
    <property type="match status" value="1"/>
</dbReference>
<comment type="similarity">
    <text evidence="8">Belongs to the RNR ribonuclease family. RNase R subfamily.</text>
</comment>
<dbReference type="NCBIfam" id="TIGR00358">
    <property type="entry name" value="3_prime_RNase"/>
    <property type="match status" value="1"/>
</dbReference>
<dbReference type="GO" id="GO:0008859">
    <property type="term" value="F:exoribonuclease II activity"/>
    <property type="evidence" value="ECO:0007669"/>
    <property type="project" value="UniProtKB-UniRule"/>
</dbReference>
<protein>
    <recommendedName>
        <fullName evidence="8">Ribonuclease R</fullName>
        <shortName evidence="8">RNase R</shortName>
        <ecNumber evidence="8">3.1.13.1</ecNumber>
    </recommendedName>
</protein>
<dbReference type="PANTHER" id="PTHR23355:SF9">
    <property type="entry name" value="DIS3-LIKE EXONUCLEASE 2"/>
    <property type="match status" value="1"/>
</dbReference>
<evidence type="ECO:0000256" key="5">
    <source>
        <dbReference type="ARBA" id="ARBA00022801"/>
    </source>
</evidence>
<keyword evidence="9" id="KW-0175">Coiled coil</keyword>
<evidence type="ECO:0000256" key="3">
    <source>
        <dbReference type="ARBA" id="ARBA00022490"/>
    </source>
</evidence>
<reference evidence="11" key="1">
    <citation type="submission" date="2020-10" db="EMBL/GenBank/DDBJ databases">
        <authorList>
            <person name="Gilroy R."/>
        </authorList>
    </citation>
    <scope>NUCLEOTIDE SEQUENCE</scope>
    <source>
        <strain evidence="11">11687</strain>
    </source>
</reference>
<evidence type="ECO:0000256" key="1">
    <source>
        <dbReference type="ARBA" id="ARBA00001849"/>
    </source>
</evidence>
<dbReference type="InterPro" id="IPR001900">
    <property type="entry name" value="RNase_II/R"/>
</dbReference>
<dbReference type="Proteomes" id="UP000824081">
    <property type="component" value="Unassembled WGS sequence"/>
</dbReference>
<dbReference type="InterPro" id="IPR003029">
    <property type="entry name" value="S1_domain"/>
</dbReference>
<dbReference type="SMART" id="SM00357">
    <property type="entry name" value="CSP"/>
    <property type="match status" value="1"/>
</dbReference>
<keyword evidence="3 8" id="KW-0963">Cytoplasm</keyword>
<dbReference type="Pfam" id="PF17876">
    <property type="entry name" value="CSD2"/>
    <property type="match status" value="1"/>
</dbReference>
<reference evidence="11" key="2">
    <citation type="journal article" date="2021" name="PeerJ">
        <title>Extensive microbial diversity within the chicken gut microbiome revealed by metagenomics and culture.</title>
        <authorList>
            <person name="Gilroy R."/>
            <person name="Ravi A."/>
            <person name="Getino M."/>
            <person name="Pursley I."/>
            <person name="Horton D.L."/>
            <person name="Alikhan N.F."/>
            <person name="Baker D."/>
            <person name="Gharbi K."/>
            <person name="Hall N."/>
            <person name="Watson M."/>
            <person name="Adriaenssens E.M."/>
            <person name="Foster-Nyarko E."/>
            <person name="Jarju S."/>
            <person name="Secka A."/>
            <person name="Antonio M."/>
            <person name="Oren A."/>
            <person name="Chaudhuri R.R."/>
            <person name="La Ragione R."/>
            <person name="Hildebrand F."/>
            <person name="Pallen M.J."/>
        </authorList>
    </citation>
    <scope>NUCLEOTIDE SEQUENCE</scope>
    <source>
        <strain evidence="11">11687</strain>
    </source>
</reference>
<dbReference type="Gene3D" id="2.40.50.140">
    <property type="entry name" value="Nucleic acid-binding proteins"/>
    <property type="match status" value="2"/>
</dbReference>
<dbReference type="EC" id="3.1.13.1" evidence="8"/>
<sequence>MNAQESLLQYFKDGTLSDCTTAEICRVLKIPRREQDRLAGLLDSLCDSGELFRTKAGRYGTPGQLGLIRGTVSGNERGFAFLIPEDRTTCPDDFFIPRKNLHGALHGDTVWAERVYGRSDDEAEVVKIISRGYERIVGTFYKDNRSGWLRPDERKYSEDIYIPLSDCFRIPDGVKAVAKITDYPRGKAPGGIIEEVLGDADDFFAEELSLIRSFNLREEFPDGIEREAERQARRSIRSEIGKRKDLRELLIVTIDGEDTRDIDDAVSLERTEDGYFLGVHIADVSHYVAYRSSLDREAFTRGTSVYFPDCVLPMLPRALSNGACSLNEKEDRLTLSCLMQLDKKGGVKDAEIAETVIRSAHRMTYTQVQNILDGDEKTASEFSDVKDMVLLFAELTKLLKARREKRGGINLDVRETKIMLDADGEIVIPERSHLFSHEIIEQFMVLANETVAEYMHALEMPFVYRIHEKPDEEKAAALREFAGNLGLKARFDPKDVKPYEYQKLLKSAESLPVSSVLNRVLRRSMQKARYSPVNTGHFGLASRCYCHFTSPIRRYPDLCIHRIIKEVLHGKGAEAERAYGEFVNEAAVQSSECERRAAEAEREVDALYETMYMSERIGKQYEAVISGVTDFGLFAELPNSIEGFIPIESLPGIFTFIPEHFLLKGEKESWVLGERVLVEVDSVDFGQRRTRFTLLGRTPR</sequence>
<dbReference type="InterPro" id="IPR040476">
    <property type="entry name" value="CSD2"/>
</dbReference>
<dbReference type="InterPro" id="IPR013223">
    <property type="entry name" value="RNase_B_OB_dom"/>
</dbReference>
<dbReference type="EMBL" id="DVMZ01000062">
    <property type="protein sequence ID" value="HIU58907.1"/>
    <property type="molecule type" value="Genomic_DNA"/>
</dbReference>
<dbReference type="SMART" id="SM00955">
    <property type="entry name" value="RNB"/>
    <property type="match status" value="1"/>
</dbReference>
<evidence type="ECO:0000256" key="8">
    <source>
        <dbReference type="HAMAP-Rule" id="MF_01895"/>
    </source>
</evidence>
<dbReference type="GO" id="GO:0005829">
    <property type="term" value="C:cytosol"/>
    <property type="evidence" value="ECO:0007669"/>
    <property type="project" value="TreeGrafter"/>
</dbReference>
<gene>
    <name evidence="8 11" type="primary">rnr</name>
    <name evidence="11" type="ORF">IAC57_02280</name>
</gene>
<dbReference type="HAMAP" id="MF_01895">
    <property type="entry name" value="RNase_R"/>
    <property type="match status" value="1"/>
</dbReference>
<name>A0A9D1MEQ1_9FIRM</name>
<dbReference type="SUPFAM" id="SSF50249">
    <property type="entry name" value="Nucleic acid-binding proteins"/>
    <property type="match status" value="4"/>
</dbReference>
<dbReference type="InterPro" id="IPR050180">
    <property type="entry name" value="RNR_Ribonuclease"/>
</dbReference>